<dbReference type="RefSeq" id="WP_124933446.1">
    <property type="nucleotide sequence ID" value="NZ_RQZC01000005.1"/>
</dbReference>
<evidence type="ECO:0000313" key="2">
    <source>
        <dbReference type="EMBL" id="RRD29713.1"/>
    </source>
</evidence>
<comment type="caution">
    <text evidence="2">The sequence shown here is derived from an EMBL/GenBank/DDBJ whole genome shotgun (WGS) entry which is preliminary data.</text>
</comment>
<organism evidence="2 3">
    <name type="scientific">Actinomyces bowdenii</name>
    <dbReference type="NCBI Taxonomy" id="131109"/>
    <lineage>
        <taxon>Bacteria</taxon>
        <taxon>Bacillati</taxon>
        <taxon>Actinomycetota</taxon>
        <taxon>Actinomycetes</taxon>
        <taxon>Actinomycetales</taxon>
        <taxon>Actinomycetaceae</taxon>
        <taxon>Actinomyces</taxon>
    </lineage>
</organism>
<feature type="region of interest" description="Disordered" evidence="1">
    <location>
        <begin position="1"/>
        <end position="24"/>
    </location>
</feature>
<dbReference type="EMBL" id="RQZC01000005">
    <property type="protein sequence ID" value="RRD29713.1"/>
    <property type="molecule type" value="Genomic_DNA"/>
</dbReference>
<feature type="compositionally biased region" description="Polar residues" evidence="1">
    <location>
        <begin position="1"/>
        <end position="13"/>
    </location>
</feature>
<gene>
    <name evidence="2" type="ORF">EII10_05225</name>
</gene>
<sequence>MNSALTVTSSSTLGGVDASAPVERDEAARELLDAHAELDSLGSAASPSRLERALERLAAAEHMMALAA</sequence>
<keyword evidence="3" id="KW-1185">Reference proteome</keyword>
<dbReference type="AlphaFoldDB" id="A0A3P1VAV4"/>
<evidence type="ECO:0000256" key="1">
    <source>
        <dbReference type="SAM" id="MobiDB-lite"/>
    </source>
</evidence>
<reference evidence="2 3" key="1">
    <citation type="submission" date="2018-11" db="EMBL/GenBank/DDBJ databases">
        <title>Genomes From Bacteria Associated with the Canine Oral Cavity: a Test Case for Automated Genome-Based Taxonomic Assignment.</title>
        <authorList>
            <person name="Coil D.A."/>
            <person name="Jospin G."/>
            <person name="Darling A.E."/>
            <person name="Wallis C."/>
            <person name="Davis I.J."/>
            <person name="Harris S."/>
            <person name="Eisen J.A."/>
            <person name="Holcombe L.J."/>
            <person name="O'Flynn C."/>
        </authorList>
    </citation>
    <scope>NUCLEOTIDE SEQUENCE [LARGE SCALE GENOMIC DNA]</scope>
    <source>
        <strain evidence="2 3">OH5050</strain>
    </source>
</reference>
<protein>
    <submittedName>
        <fullName evidence="2">Uncharacterized protein</fullName>
    </submittedName>
</protein>
<name>A0A3P1VAV4_9ACTO</name>
<dbReference type="Proteomes" id="UP000271272">
    <property type="component" value="Unassembled WGS sequence"/>
</dbReference>
<evidence type="ECO:0000313" key="3">
    <source>
        <dbReference type="Proteomes" id="UP000271272"/>
    </source>
</evidence>
<accession>A0A3P1VAV4</accession>
<proteinExistence type="predicted"/>